<reference evidence="2" key="1">
    <citation type="submission" date="2016-11" db="UniProtKB">
        <authorList>
            <consortium name="WormBaseParasite"/>
        </authorList>
    </citation>
    <scope>IDENTIFICATION</scope>
</reference>
<keyword evidence="1" id="KW-1185">Reference proteome</keyword>
<accession>A0A1I7TAY1</accession>
<evidence type="ECO:0000313" key="2">
    <source>
        <dbReference type="WBParaSite" id="Csp11.Scaffold567.g4153.t1"/>
    </source>
</evidence>
<proteinExistence type="predicted"/>
<dbReference type="WBParaSite" id="Csp11.Scaffold567.g4153.t1">
    <property type="protein sequence ID" value="Csp11.Scaffold567.g4153.t1"/>
    <property type="gene ID" value="Csp11.Scaffold567.g4153"/>
</dbReference>
<dbReference type="Proteomes" id="UP000095282">
    <property type="component" value="Unplaced"/>
</dbReference>
<dbReference type="eggNOG" id="ENOG502R959">
    <property type="taxonomic scope" value="Eukaryota"/>
</dbReference>
<evidence type="ECO:0000313" key="1">
    <source>
        <dbReference type="Proteomes" id="UP000095282"/>
    </source>
</evidence>
<protein>
    <submittedName>
        <fullName evidence="2">NR LBD domain-containing protein</fullName>
    </submittedName>
</protein>
<organism evidence="1 2">
    <name type="scientific">Caenorhabditis tropicalis</name>
    <dbReference type="NCBI Taxonomy" id="1561998"/>
    <lineage>
        <taxon>Eukaryota</taxon>
        <taxon>Metazoa</taxon>
        <taxon>Ecdysozoa</taxon>
        <taxon>Nematoda</taxon>
        <taxon>Chromadorea</taxon>
        <taxon>Rhabditida</taxon>
        <taxon>Rhabditina</taxon>
        <taxon>Rhabditomorpha</taxon>
        <taxon>Rhabditoidea</taxon>
        <taxon>Rhabditidae</taxon>
        <taxon>Peloderinae</taxon>
        <taxon>Caenorhabditis</taxon>
    </lineage>
</organism>
<dbReference type="AlphaFoldDB" id="A0A1I7TAY1"/>
<name>A0A1I7TAY1_9PELO</name>
<sequence>MGLLALQQYIRYQSEVKQERWNQHLRLRSAIMILSKIIRPEVAFNDQTDIGKGRMMIIKRTESRFFVV</sequence>